<feature type="compositionally biased region" description="Polar residues" evidence="1">
    <location>
        <begin position="31"/>
        <end position="41"/>
    </location>
</feature>
<comment type="caution">
    <text evidence="2">The sequence shown here is derived from an EMBL/GenBank/DDBJ whole genome shotgun (WGS) entry which is preliminary data.</text>
</comment>
<name>A0AA40KQG0_9HYME</name>
<sequence length="63" mass="7315">MEEKKKKRKKERKKERTDAKEEASVEEMEAQTVSRNQTNQDVRWRGLKEIAGKDPGTGQANNI</sequence>
<evidence type="ECO:0000313" key="3">
    <source>
        <dbReference type="Proteomes" id="UP001177670"/>
    </source>
</evidence>
<dbReference type="EMBL" id="JAHYIQ010000009">
    <property type="protein sequence ID" value="KAK1128969.1"/>
    <property type="molecule type" value="Genomic_DNA"/>
</dbReference>
<evidence type="ECO:0000256" key="1">
    <source>
        <dbReference type="SAM" id="MobiDB-lite"/>
    </source>
</evidence>
<accession>A0AA40KQG0</accession>
<feature type="compositionally biased region" description="Basic and acidic residues" evidence="1">
    <location>
        <begin position="14"/>
        <end position="23"/>
    </location>
</feature>
<feature type="compositionally biased region" description="Basic residues" evidence="1">
    <location>
        <begin position="1"/>
        <end position="13"/>
    </location>
</feature>
<evidence type="ECO:0000313" key="2">
    <source>
        <dbReference type="EMBL" id="KAK1128969.1"/>
    </source>
</evidence>
<feature type="region of interest" description="Disordered" evidence="1">
    <location>
        <begin position="1"/>
        <end position="43"/>
    </location>
</feature>
<keyword evidence="3" id="KW-1185">Reference proteome</keyword>
<proteinExistence type="predicted"/>
<dbReference type="AlphaFoldDB" id="A0AA40KQG0"/>
<dbReference type="Proteomes" id="UP001177670">
    <property type="component" value="Unassembled WGS sequence"/>
</dbReference>
<protein>
    <submittedName>
        <fullName evidence="2">Uncharacterized protein</fullName>
    </submittedName>
</protein>
<organism evidence="2 3">
    <name type="scientific">Melipona bicolor</name>
    <dbReference type="NCBI Taxonomy" id="60889"/>
    <lineage>
        <taxon>Eukaryota</taxon>
        <taxon>Metazoa</taxon>
        <taxon>Ecdysozoa</taxon>
        <taxon>Arthropoda</taxon>
        <taxon>Hexapoda</taxon>
        <taxon>Insecta</taxon>
        <taxon>Pterygota</taxon>
        <taxon>Neoptera</taxon>
        <taxon>Endopterygota</taxon>
        <taxon>Hymenoptera</taxon>
        <taxon>Apocrita</taxon>
        <taxon>Aculeata</taxon>
        <taxon>Apoidea</taxon>
        <taxon>Anthophila</taxon>
        <taxon>Apidae</taxon>
        <taxon>Melipona</taxon>
    </lineage>
</organism>
<gene>
    <name evidence="2" type="ORF">K0M31_020105</name>
</gene>
<reference evidence="2" key="1">
    <citation type="submission" date="2021-10" db="EMBL/GenBank/DDBJ databases">
        <title>Melipona bicolor Genome sequencing and assembly.</title>
        <authorList>
            <person name="Araujo N.S."/>
            <person name="Arias M.C."/>
        </authorList>
    </citation>
    <scope>NUCLEOTIDE SEQUENCE</scope>
    <source>
        <strain evidence="2">USP_2M_L1-L4_2017</strain>
        <tissue evidence="2">Whole body</tissue>
    </source>
</reference>